<proteinExistence type="predicted"/>
<dbReference type="EMBL" id="JAIXMP010000002">
    <property type="protein sequence ID" value="KAI9276955.1"/>
    <property type="molecule type" value="Genomic_DNA"/>
</dbReference>
<evidence type="ECO:0000313" key="1">
    <source>
        <dbReference type="EMBL" id="KAI9276955.1"/>
    </source>
</evidence>
<organism evidence="1 2">
    <name type="scientific">Phascolomyces articulosus</name>
    <dbReference type="NCBI Taxonomy" id="60185"/>
    <lineage>
        <taxon>Eukaryota</taxon>
        <taxon>Fungi</taxon>
        <taxon>Fungi incertae sedis</taxon>
        <taxon>Mucoromycota</taxon>
        <taxon>Mucoromycotina</taxon>
        <taxon>Mucoromycetes</taxon>
        <taxon>Mucorales</taxon>
        <taxon>Lichtheimiaceae</taxon>
        <taxon>Phascolomyces</taxon>
    </lineage>
</organism>
<reference evidence="1" key="1">
    <citation type="journal article" date="2022" name="IScience">
        <title>Evolution of zygomycete secretomes and the origins of terrestrial fungal ecologies.</title>
        <authorList>
            <person name="Chang Y."/>
            <person name="Wang Y."/>
            <person name="Mondo S."/>
            <person name="Ahrendt S."/>
            <person name="Andreopoulos W."/>
            <person name="Barry K."/>
            <person name="Beard J."/>
            <person name="Benny G.L."/>
            <person name="Blankenship S."/>
            <person name="Bonito G."/>
            <person name="Cuomo C."/>
            <person name="Desiro A."/>
            <person name="Gervers K.A."/>
            <person name="Hundley H."/>
            <person name="Kuo A."/>
            <person name="LaButti K."/>
            <person name="Lang B.F."/>
            <person name="Lipzen A."/>
            <person name="O'Donnell K."/>
            <person name="Pangilinan J."/>
            <person name="Reynolds N."/>
            <person name="Sandor L."/>
            <person name="Smith M.E."/>
            <person name="Tsang A."/>
            <person name="Grigoriev I.V."/>
            <person name="Stajich J.E."/>
            <person name="Spatafora J.W."/>
        </authorList>
    </citation>
    <scope>NUCLEOTIDE SEQUENCE</scope>
    <source>
        <strain evidence="1">RSA 2281</strain>
    </source>
</reference>
<dbReference type="AlphaFoldDB" id="A0AAD5KPH1"/>
<accession>A0AAD5KPH1</accession>
<evidence type="ECO:0000313" key="2">
    <source>
        <dbReference type="Proteomes" id="UP001209540"/>
    </source>
</evidence>
<dbReference type="Proteomes" id="UP001209540">
    <property type="component" value="Unassembled WGS sequence"/>
</dbReference>
<sequence>MNTVKLAFYNSKYFYEICLYLHYHYTTTSFKVNTSITKLVSRASKTKWSNNFLQKVDTTWWRLHHKKASFQQCPNHQLPQVFTSPNCIFCNESDLIKFFFWECSYKQLVWRAIPTRFLLYPTDLDINYTLSLTASLTIRPGFMLNFEDITDTTYSLTYTVHTLTMCISSRKVLAKWRQCQSTKAILHLRKMHAEQEYKRQQLC</sequence>
<keyword evidence="2" id="KW-1185">Reference proteome</keyword>
<name>A0AAD5KPH1_9FUNG</name>
<gene>
    <name evidence="1" type="ORF">BDA99DRAFT_584286</name>
</gene>
<evidence type="ECO:0008006" key="3">
    <source>
        <dbReference type="Google" id="ProtNLM"/>
    </source>
</evidence>
<reference evidence="1" key="2">
    <citation type="submission" date="2023-02" db="EMBL/GenBank/DDBJ databases">
        <authorList>
            <consortium name="DOE Joint Genome Institute"/>
            <person name="Mondo S.J."/>
            <person name="Chang Y."/>
            <person name="Wang Y."/>
            <person name="Ahrendt S."/>
            <person name="Andreopoulos W."/>
            <person name="Barry K."/>
            <person name="Beard J."/>
            <person name="Benny G.L."/>
            <person name="Blankenship S."/>
            <person name="Bonito G."/>
            <person name="Cuomo C."/>
            <person name="Desiro A."/>
            <person name="Gervers K.A."/>
            <person name="Hundley H."/>
            <person name="Kuo A."/>
            <person name="LaButti K."/>
            <person name="Lang B.F."/>
            <person name="Lipzen A."/>
            <person name="O'Donnell K."/>
            <person name="Pangilinan J."/>
            <person name="Reynolds N."/>
            <person name="Sandor L."/>
            <person name="Smith M.W."/>
            <person name="Tsang A."/>
            <person name="Grigoriev I.V."/>
            <person name="Stajich J.E."/>
            <person name="Spatafora J.W."/>
        </authorList>
    </citation>
    <scope>NUCLEOTIDE SEQUENCE</scope>
    <source>
        <strain evidence="1">RSA 2281</strain>
    </source>
</reference>
<comment type="caution">
    <text evidence="1">The sequence shown here is derived from an EMBL/GenBank/DDBJ whole genome shotgun (WGS) entry which is preliminary data.</text>
</comment>
<protein>
    <recommendedName>
        <fullName evidence="3">Reverse transcriptase zinc-binding domain-containing protein</fullName>
    </recommendedName>
</protein>